<dbReference type="PANTHER" id="PTHR43434">
    <property type="entry name" value="PHOSPHOGLYCOLATE PHOSPHATASE"/>
    <property type="match status" value="1"/>
</dbReference>
<dbReference type="NCBIfam" id="TIGR01549">
    <property type="entry name" value="HAD-SF-IA-v1"/>
    <property type="match status" value="1"/>
</dbReference>
<dbReference type="SUPFAM" id="SSF56784">
    <property type="entry name" value="HAD-like"/>
    <property type="match status" value="1"/>
</dbReference>
<dbReference type="AlphaFoldDB" id="A0A6N3B8F7"/>
<dbReference type="SFLD" id="SFLDG01129">
    <property type="entry name" value="C1.5:_HAD__Beta-PGM__Phosphata"/>
    <property type="match status" value="1"/>
</dbReference>
<dbReference type="PRINTS" id="PR00413">
    <property type="entry name" value="HADHALOGNASE"/>
</dbReference>
<dbReference type="GO" id="GO:0008967">
    <property type="term" value="F:phosphoglycolate phosphatase activity"/>
    <property type="evidence" value="ECO:0007669"/>
    <property type="project" value="UniProtKB-EC"/>
</dbReference>
<dbReference type="Gene3D" id="3.40.50.1000">
    <property type="entry name" value="HAD superfamily/HAD-like"/>
    <property type="match status" value="1"/>
</dbReference>
<dbReference type="EMBL" id="CACRUE010000024">
    <property type="protein sequence ID" value="VYU00960.1"/>
    <property type="molecule type" value="Genomic_DNA"/>
</dbReference>
<dbReference type="InterPro" id="IPR050155">
    <property type="entry name" value="HAD-like_hydrolase_sf"/>
</dbReference>
<dbReference type="Pfam" id="PF13419">
    <property type="entry name" value="HAD_2"/>
    <property type="match status" value="1"/>
</dbReference>
<evidence type="ECO:0000313" key="1">
    <source>
        <dbReference type="EMBL" id="VYU00960.1"/>
    </source>
</evidence>
<dbReference type="SFLD" id="SFLDS00003">
    <property type="entry name" value="Haloacid_Dehalogenase"/>
    <property type="match status" value="1"/>
</dbReference>
<sequence length="223" mass="24720">MKYNTVIFDLDGTLLNTLEDLGDSVNHALKSFGYPERTYEEVRCFVGNGIKELMFKAVPKGTDEETALKCLQVFKDHYKTNMQHKTAPYNGIIELLETLKSNGFKLGIVSNKYDFGVKNLNKYYFKDLIPVAIGEREGVRRKPAPDTVLTAMKELNAQKESTLYVGDSGSDMITAQNAGVKGVGVTWGFRDAKSLKESGADFLVDSPAQLLDIAQNTECETAL</sequence>
<dbReference type="NCBIfam" id="TIGR01509">
    <property type="entry name" value="HAD-SF-IA-v3"/>
    <property type="match status" value="1"/>
</dbReference>
<dbReference type="RefSeq" id="WP_024037869.1">
    <property type="nucleotide sequence ID" value="NZ_CACRUE010000024.1"/>
</dbReference>
<organism evidence="1">
    <name type="scientific">Intestinibacter bartlettii</name>
    <dbReference type="NCBI Taxonomy" id="261299"/>
    <lineage>
        <taxon>Bacteria</taxon>
        <taxon>Bacillati</taxon>
        <taxon>Bacillota</taxon>
        <taxon>Clostridia</taxon>
        <taxon>Peptostreptococcales</taxon>
        <taxon>Peptostreptococcaceae</taxon>
        <taxon>Intestinibacter</taxon>
    </lineage>
</organism>
<dbReference type="InterPro" id="IPR023198">
    <property type="entry name" value="PGP-like_dom2"/>
</dbReference>
<dbReference type="PANTHER" id="PTHR43434:SF1">
    <property type="entry name" value="PHOSPHOGLYCOLATE PHOSPHATASE"/>
    <property type="match status" value="1"/>
</dbReference>
<dbReference type="FunFam" id="3.40.50.1000:FF:000022">
    <property type="entry name" value="Phosphoglycolate phosphatase"/>
    <property type="match status" value="1"/>
</dbReference>
<dbReference type="Gene3D" id="1.10.150.240">
    <property type="entry name" value="Putative phosphatase, domain 2"/>
    <property type="match status" value="1"/>
</dbReference>
<dbReference type="GO" id="GO:0006281">
    <property type="term" value="P:DNA repair"/>
    <property type="evidence" value="ECO:0007669"/>
    <property type="project" value="TreeGrafter"/>
</dbReference>
<dbReference type="SFLD" id="SFLDG01135">
    <property type="entry name" value="C1.5.6:_HAD__Beta-PGM__Phospha"/>
    <property type="match status" value="1"/>
</dbReference>
<dbReference type="InterPro" id="IPR023214">
    <property type="entry name" value="HAD_sf"/>
</dbReference>
<gene>
    <name evidence="1" type="primary">gph_4</name>
    <name evidence="1" type="ORF">IBLFYP30_01516</name>
</gene>
<dbReference type="InterPro" id="IPR036412">
    <property type="entry name" value="HAD-like_sf"/>
</dbReference>
<dbReference type="InterPro" id="IPR041492">
    <property type="entry name" value="HAD_2"/>
</dbReference>
<reference evidence="1" key="1">
    <citation type="submission" date="2019-11" db="EMBL/GenBank/DDBJ databases">
        <authorList>
            <person name="Feng L."/>
        </authorList>
    </citation>
    <scope>NUCLEOTIDE SEQUENCE</scope>
    <source>
        <strain evidence="1">IbartlettiiLFYP30</strain>
    </source>
</reference>
<dbReference type="InterPro" id="IPR006439">
    <property type="entry name" value="HAD-SF_hydro_IA"/>
</dbReference>
<dbReference type="GO" id="GO:0005829">
    <property type="term" value="C:cytosol"/>
    <property type="evidence" value="ECO:0007669"/>
    <property type="project" value="TreeGrafter"/>
</dbReference>
<keyword evidence="1" id="KW-0378">Hydrolase</keyword>
<protein>
    <submittedName>
        <fullName evidence="1">Phosphoglycolate phosphatase</fullName>
        <ecNumber evidence="1">3.1.3.18</ecNumber>
    </submittedName>
</protein>
<name>A0A6N3B8F7_9FIRM</name>
<proteinExistence type="predicted"/>
<dbReference type="EC" id="3.1.3.18" evidence="1"/>
<accession>A0A6N3B8F7</accession>